<evidence type="ECO:0000313" key="3">
    <source>
        <dbReference type="Proteomes" id="UP000290408"/>
    </source>
</evidence>
<protein>
    <submittedName>
        <fullName evidence="2">Alpha/beta hydrolase</fullName>
    </submittedName>
</protein>
<feature type="domain" description="Serine aminopeptidase S33" evidence="1">
    <location>
        <begin position="28"/>
        <end position="252"/>
    </location>
</feature>
<keyword evidence="3" id="KW-1185">Reference proteome</keyword>
<dbReference type="RefSeq" id="WP_130630789.1">
    <property type="nucleotide sequence ID" value="NZ_CP036164.1"/>
</dbReference>
<dbReference type="InterPro" id="IPR051044">
    <property type="entry name" value="MAG_DAG_Lipase"/>
</dbReference>
<dbReference type="Gene3D" id="3.40.50.1820">
    <property type="entry name" value="alpha/beta hydrolase"/>
    <property type="match status" value="1"/>
</dbReference>
<dbReference type="Pfam" id="PF12146">
    <property type="entry name" value="Hydrolase_4"/>
    <property type="match status" value="1"/>
</dbReference>
<keyword evidence="2" id="KW-0378">Hydrolase</keyword>
<dbReference type="EMBL" id="CP036164">
    <property type="protein sequence ID" value="QBF47604.1"/>
    <property type="molecule type" value="Genomic_DNA"/>
</dbReference>
<accession>A0A4P6MV24</accession>
<reference evidence="2 3" key="1">
    <citation type="submission" date="2019-02" db="EMBL/GenBank/DDBJ databases">
        <title>Genomic data mining of an Antarctic deep-sea actinobacterium, Janibacterlimosus P3-3-X1.</title>
        <authorList>
            <person name="Liao L."/>
            <person name="Chen B."/>
        </authorList>
    </citation>
    <scope>NUCLEOTIDE SEQUENCE [LARGE SCALE GENOMIC DNA]</scope>
    <source>
        <strain evidence="2 3">P3-3-X1</strain>
    </source>
</reference>
<proteinExistence type="predicted"/>
<dbReference type="STRING" id="1216970.GCA_001570985_02020"/>
<evidence type="ECO:0000313" key="2">
    <source>
        <dbReference type="EMBL" id="QBF47604.1"/>
    </source>
</evidence>
<dbReference type="KEGG" id="jli:EXU32_15895"/>
<dbReference type="OrthoDB" id="9806902at2"/>
<dbReference type="SUPFAM" id="SSF53474">
    <property type="entry name" value="alpha/beta-Hydrolases"/>
    <property type="match status" value="1"/>
</dbReference>
<dbReference type="GO" id="GO:0016787">
    <property type="term" value="F:hydrolase activity"/>
    <property type="evidence" value="ECO:0007669"/>
    <property type="project" value="UniProtKB-KW"/>
</dbReference>
<organism evidence="2 3">
    <name type="scientific">Janibacter limosus</name>
    <dbReference type="NCBI Taxonomy" id="53458"/>
    <lineage>
        <taxon>Bacteria</taxon>
        <taxon>Bacillati</taxon>
        <taxon>Actinomycetota</taxon>
        <taxon>Actinomycetes</taxon>
        <taxon>Micrococcales</taxon>
        <taxon>Intrasporangiaceae</taxon>
        <taxon>Janibacter</taxon>
    </lineage>
</organism>
<dbReference type="AlphaFoldDB" id="A0A4P6MV24"/>
<gene>
    <name evidence="2" type="ORF">EXU32_15895</name>
</gene>
<dbReference type="PANTHER" id="PTHR11614">
    <property type="entry name" value="PHOSPHOLIPASE-RELATED"/>
    <property type="match status" value="1"/>
</dbReference>
<sequence>MSTIPPEDIDTQGHAGLLIGSQWSPPGDPTWVAVIAHGYGEHIGRYQWVAERLTADGAVVYGHDHVGHGRSEGERVLIEDFERVVDDLHLLVQRAHVEHPDLPLVLIGHSMGGMIAARYTQRHPESLTATVLSGPVLGSWEPTALADLDEIPPTPIDITTLSRDPDVGRAYEADELVWHGDFTRPTLLALRACLETITAGGRLQVPTIWLHGADDQLVPIDRSDEGWAHIAPDGAPSKRYPGARHEIFNETNREEVLDDVLAFVHEHIG</sequence>
<dbReference type="Proteomes" id="UP000290408">
    <property type="component" value="Chromosome"/>
</dbReference>
<dbReference type="InterPro" id="IPR029058">
    <property type="entry name" value="AB_hydrolase_fold"/>
</dbReference>
<dbReference type="InterPro" id="IPR022742">
    <property type="entry name" value="Hydrolase_4"/>
</dbReference>
<name>A0A4P6MV24_9MICO</name>
<evidence type="ECO:0000259" key="1">
    <source>
        <dbReference type="Pfam" id="PF12146"/>
    </source>
</evidence>